<evidence type="ECO:0000313" key="11">
    <source>
        <dbReference type="Proteomes" id="UP000504882"/>
    </source>
</evidence>
<gene>
    <name evidence="10" type="ORF">EXU48_18110</name>
</gene>
<reference evidence="10 11" key="1">
    <citation type="submission" date="2019-03" db="EMBL/GenBank/DDBJ databases">
        <title>Genomic features of bacteria from cold environments.</title>
        <authorList>
            <person name="Shen L."/>
        </authorList>
    </citation>
    <scope>NUCLEOTIDE SEQUENCE [LARGE SCALE GENOMIC DNA]</scope>
    <source>
        <strain evidence="11">T3246-1</strain>
    </source>
</reference>
<evidence type="ECO:0000256" key="6">
    <source>
        <dbReference type="ARBA" id="ARBA00023136"/>
    </source>
</evidence>
<dbReference type="GO" id="GO:0005524">
    <property type="term" value="F:ATP binding"/>
    <property type="evidence" value="ECO:0007669"/>
    <property type="project" value="UniProtKB-KW"/>
</dbReference>
<keyword evidence="5 7" id="KW-1133">Transmembrane helix</keyword>
<comment type="subcellular location">
    <subcellularLocation>
        <location evidence="1">Cell membrane</location>
        <topology evidence="1">Multi-pass membrane protein</topology>
    </subcellularLocation>
</comment>
<dbReference type="SUPFAM" id="SSF90123">
    <property type="entry name" value="ABC transporter transmembrane region"/>
    <property type="match status" value="1"/>
</dbReference>
<dbReference type="PROSITE" id="PS50929">
    <property type="entry name" value="ABC_TM1F"/>
    <property type="match status" value="1"/>
</dbReference>
<dbReference type="CDD" id="cd07346">
    <property type="entry name" value="ABC_6TM_exporters"/>
    <property type="match status" value="1"/>
</dbReference>
<evidence type="ECO:0000259" key="9">
    <source>
        <dbReference type="PROSITE" id="PS50929"/>
    </source>
</evidence>
<keyword evidence="4 10" id="KW-0067">ATP-binding</keyword>
<feature type="domain" description="ABC transporter" evidence="8">
    <location>
        <begin position="359"/>
        <end position="594"/>
    </location>
</feature>
<evidence type="ECO:0000313" key="10">
    <source>
        <dbReference type="EMBL" id="TDE90373.1"/>
    </source>
</evidence>
<evidence type="ECO:0000256" key="1">
    <source>
        <dbReference type="ARBA" id="ARBA00004651"/>
    </source>
</evidence>
<dbReference type="PANTHER" id="PTHR43394:SF1">
    <property type="entry name" value="ATP-BINDING CASSETTE SUB-FAMILY B MEMBER 10, MITOCHONDRIAL"/>
    <property type="match status" value="1"/>
</dbReference>
<dbReference type="RefSeq" id="WP_133109088.1">
    <property type="nucleotide sequence ID" value="NZ_SMNA01000009.1"/>
</dbReference>
<keyword evidence="11" id="KW-1185">Reference proteome</keyword>
<feature type="transmembrane region" description="Helical" evidence="7">
    <location>
        <begin position="261"/>
        <end position="287"/>
    </location>
</feature>
<evidence type="ECO:0000256" key="7">
    <source>
        <dbReference type="SAM" id="Phobius"/>
    </source>
</evidence>
<dbReference type="InterPro" id="IPR039421">
    <property type="entry name" value="Type_1_exporter"/>
</dbReference>
<dbReference type="PANTHER" id="PTHR43394">
    <property type="entry name" value="ATP-DEPENDENT PERMEASE MDL1, MITOCHONDRIAL"/>
    <property type="match status" value="1"/>
</dbReference>
<organism evidence="10 11">
    <name type="scientific">Occultella glacieicola</name>
    <dbReference type="NCBI Taxonomy" id="2518684"/>
    <lineage>
        <taxon>Bacteria</taxon>
        <taxon>Bacillati</taxon>
        <taxon>Actinomycetota</taxon>
        <taxon>Actinomycetes</taxon>
        <taxon>Micrococcales</taxon>
        <taxon>Ruaniaceae</taxon>
        <taxon>Occultella</taxon>
    </lineage>
</organism>
<proteinExistence type="predicted"/>
<dbReference type="InterPro" id="IPR011527">
    <property type="entry name" value="ABC1_TM_dom"/>
</dbReference>
<feature type="transmembrane region" description="Helical" evidence="7">
    <location>
        <begin position="78"/>
        <end position="101"/>
    </location>
</feature>
<dbReference type="PROSITE" id="PS00211">
    <property type="entry name" value="ABC_TRANSPORTER_1"/>
    <property type="match status" value="1"/>
</dbReference>
<name>A0ABY2E0R7_9MICO</name>
<feature type="transmembrane region" description="Helical" evidence="7">
    <location>
        <begin position="38"/>
        <end position="58"/>
    </location>
</feature>
<dbReference type="Gene3D" id="3.40.50.300">
    <property type="entry name" value="P-loop containing nucleotide triphosphate hydrolases"/>
    <property type="match status" value="1"/>
</dbReference>
<dbReference type="InterPro" id="IPR003439">
    <property type="entry name" value="ABC_transporter-like_ATP-bd"/>
</dbReference>
<keyword evidence="6 7" id="KW-0472">Membrane</keyword>
<dbReference type="SMART" id="SM00382">
    <property type="entry name" value="AAA"/>
    <property type="match status" value="1"/>
</dbReference>
<dbReference type="InterPro" id="IPR027417">
    <property type="entry name" value="P-loop_NTPase"/>
</dbReference>
<evidence type="ECO:0000256" key="5">
    <source>
        <dbReference type="ARBA" id="ARBA00022989"/>
    </source>
</evidence>
<dbReference type="Pfam" id="PF00664">
    <property type="entry name" value="ABC_membrane"/>
    <property type="match status" value="1"/>
</dbReference>
<dbReference type="InterPro" id="IPR017871">
    <property type="entry name" value="ABC_transporter-like_CS"/>
</dbReference>
<evidence type="ECO:0000256" key="2">
    <source>
        <dbReference type="ARBA" id="ARBA00022692"/>
    </source>
</evidence>
<dbReference type="Pfam" id="PF00005">
    <property type="entry name" value="ABC_tran"/>
    <property type="match status" value="1"/>
</dbReference>
<evidence type="ECO:0000256" key="3">
    <source>
        <dbReference type="ARBA" id="ARBA00022741"/>
    </source>
</evidence>
<evidence type="ECO:0000256" key="4">
    <source>
        <dbReference type="ARBA" id="ARBA00022840"/>
    </source>
</evidence>
<dbReference type="EMBL" id="SMNA01000009">
    <property type="protein sequence ID" value="TDE90373.1"/>
    <property type="molecule type" value="Genomic_DNA"/>
</dbReference>
<evidence type="ECO:0000259" key="8">
    <source>
        <dbReference type="PROSITE" id="PS50893"/>
    </source>
</evidence>
<sequence length="600" mass="62248">MTATTPGASARIESTSDLGVLGTLRAGVALSPAMRTGIGVTLALAVLATAGRLIVPVVVQQTTDAGILAPGGVDVGLVLRLCAVAAVGLLAAAACTTWVNVRLFRAAEAGLLQLRVRAFRHVHDLSVLTQNTERRGSLVSRVTSDVDTISLFVQWGGMQLVLSTLQIVGATVAMLFYSWQLTLVVWLAFAPMIVLAPRAQRILNVAYGTVRLRVGALLGRISESVVGAQTIRSYGAGARTQRRLDEAIREHRDAAVRAQTWASLAFSSGVLLSGLALGAVVVVGTLLGIGGDLTVGGLLAFLFLVQIFTGPVQSATEVLNELQNAVAGWRRVISVVHTPLDITEPDAAVPAGPRGPATLDFVGVTYTYPGSPAPVLHGIDLAIPAGARVAVVGETGSGKTTLAKLLTRMMDPETGAVRLNGVDLRDLALADLRSRVVIVPQEGFLFDDTIAGNVAYGRPGVEADGVASALERLGLGGWLGTLPLGVHTAVGQRGEALSAGERQLVAIARAYLADADVLVLDEATSAVDPATEHRINTALAELTAGRTSVAIAHRLSTAEAADLVVVVDAGRIVEFGPHAELVSAGGVYARMHATWISASE</sequence>
<dbReference type="InterPro" id="IPR003593">
    <property type="entry name" value="AAA+_ATPase"/>
</dbReference>
<dbReference type="Proteomes" id="UP000504882">
    <property type="component" value="Unassembled WGS sequence"/>
</dbReference>
<accession>A0ABY2E0R7</accession>
<comment type="caution">
    <text evidence="10">The sequence shown here is derived from an EMBL/GenBank/DDBJ whole genome shotgun (WGS) entry which is preliminary data.</text>
</comment>
<keyword evidence="2 7" id="KW-0812">Transmembrane</keyword>
<dbReference type="SUPFAM" id="SSF52540">
    <property type="entry name" value="P-loop containing nucleoside triphosphate hydrolases"/>
    <property type="match status" value="1"/>
</dbReference>
<dbReference type="PROSITE" id="PS50893">
    <property type="entry name" value="ABC_TRANSPORTER_2"/>
    <property type="match status" value="1"/>
</dbReference>
<dbReference type="InterPro" id="IPR036640">
    <property type="entry name" value="ABC1_TM_sf"/>
</dbReference>
<feature type="domain" description="ABC transmembrane type-1" evidence="9">
    <location>
        <begin position="40"/>
        <end position="324"/>
    </location>
</feature>
<protein>
    <submittedName>
        <fullName evidence="10">ABC transporter ATP-binding protein</fullName>
    </submittedName>
</protein>
<dbReference type="Gene3D" id="1.20.1560.10">
    <property type="entry name" value="ABC transporter type 1, transmembrane domain"/>
    <property type="match status" value="1"/>
</dbReference>
<keyword evidence="3" id="KW-0547">Nucleotide-binding</keyword>